<dbReference type="EMBL" id="BMAW01129743">
    <property type="protein sequence ID" value="GFU31758.1"/>
    <property type="molecule type" value="Genomic_DNA"/>
</dbReference>
<keyword evidence="2" id="KW-1185">Reference proteome</keyword>
<evidence type="ECO:0000313" key="2">
    <source>
        <dbReference type="Proteomes" id="UP000887013"/>
    </source>
</evidence>
<sequence>MPNSNFATEFQSQIVPPLRRFIFERSLVGRANQRSPFLPIRSVYSDQERAQFSICITNKSRKDEKLLKMISWVERSRVNCFTQREKISETLSQPFSFHCLTYAS</sequence>
<name>A0A8X6QLP3_NEPPI</name>
<protein>
    <submittedName>
        <fullName evidence="1">Uncharacterized protein</fullName>
    </submittedName>
</protein>
<dbReference type="Proteomes" id="UP000887013">
    <property type="component" value="Unassembled WGS sequence"/>
</dbReference>
<evidence type="ECO:0000313" key="1">
    <source>
        <dbReference type="EMBL" id="GFU31758.1"/>
    </source>
</evidence>
<accession>A0A8X6QLP3</accession>
<dbReference type="AlphaFoldDB" id="A0A8X6QLP3"/>
<gene>
    <name evidence="1" type="ORF">NPIL_550301</name>
</gene>
<proteinExistence type="predicted"/>
<organism evidence="1 2">
    <name type="scientific">Nephila pilipes</name>
    <name type="common">Giant wood spider</name>
    <name type="synonym">Nephila maculata</name>
    <dbReference type="NCBI Taxonomy" id="299642"/>
    <lineage>
        <taxon>Eukaryota</taxon>
        <taxon>Metazoa</taxon>
        <taxon>Ecdysozoa</taxon>
        <taxon>Arthropoda</taxon>
        <taxon>Chelicerata</taxon>
        <taxon>Arachnida</taxon>
        <taxon>Araneae</taxon>
        <taxon>Araneomorphae</taxon>
        <taxon>Entelegynae</taxon>
        <taxon>Araneoidea</taxon>
        <taxon>Nephilidae</taxon>
        <taxon>Nephila</taxon>
    </lineage>
</organism>
<reference evidence="1" key="1">
    <citation type="submission" date="2020-08" db="EMBL/GenBank/DDBJ databases">
        <title>Multicomponent nature underlies the extraordinary mechanical properties of spider dragline silk.</title>
        <authorList>
            <person name="Kono N."/>
            <person name="Nakamura H."/>
            <person name="Mori M."/>
            <person name="Yoshida Y."/>
            <person name="Ohtoshi R."/>
            <person name="Malay A.D."/>
            <person name="Moran D.A.P."/>
            <person name="Tomita M."/>
            <person name="Numata K."/>
            <person name="Arakawa K."/>
        </authorList>
    </citation>
    <scope>NUCLEOTIDE SEQUENCE</scope>
</reference>
<comment type="caution">
    <text evidence="1">The sequence shown here is derived from an EMBL/GenBank/DDBJ whole genome shotgun (WGS) entry which is preliminary data.</text>
</comment>